<evidence type="ECO:0000259" key="2">
    <source>
        <dbReference type="Pfam" id="PF10444"/>
    </source>
</evidence>
<reference evidence="3" key="1">
    <citation type="submission" date="2014-09" db="EMBL/GenBank/DDBJ databases">
        <title>Draft genome sequence of an oleaginous Mucoromycotina fungus Mucor ambiguus NBRC6742.</title>
        <authorList>
            <person name="Takeda I."/>
            <person name="Yamane N."/>
            <person name="Morita T."/>
            <person name="Tamano K."/>
            <person name="Machida M."/>
            <person name="Baker S."/>
            <person name="Koike H."/>
        </authorList>
    </citation>
    <scope>NUCLEOTIDE SEQUENCE</scope>
    <source>
        <strain evidence="3">NBRC 6742</strain>
    </source>
</reference>
<name>A0A0C9M523_9FUNG</name>
<gene>
    <name evidence="3" type="ORF">MAM1_0008d00927</name>
</gene>
<sequence>MSSIQKNKNEDIDEAIAILEEETQRRIEDIQQRIEFMCVSLRAQGNTEINKMLMSVRELTVEQFCETYDASIHVFLEQQAQQRRTNSSNKELKRADSTQTYMINDTSKKRRRSNSFSIAIDDVPLNTTDVEAKPKDSVEIPHNEHIAPKENVEPLRQAIEYSEPINQKTSLNEEPLVISLKRSAQPSIDIELNTRGIQEHFSVEPAMDKLNQLNEQQKKFIKAQIKDLQEKLDIFQKSIV</sequence>
<keyword evidence="1" id="KW-0175">Coiled coil</keyword>
<dbReference type="EMBL" id="DF836297">
    <property type="protein sequence ID" value="GAN01494.1"/>
    <property type="molecule type" value="Genomic_DNA"/>
</dbReference>
<feature type="domain" description="Borealin N-terminal" evidence="2">
    <location>
        <begin position="13"/>
        <end position="66"/>
    </location>
</feature>
<evidence type="ECO:0000313" key="3">
    <source>
        <dbReference type="EMBL" id="GAN01494.1"/>
    </source>
</evidence>
<keyword evidence="4" id="KW-1185">Reference proteome</keyword>
<evidence type="ECO:0000256" key="1">
    <source>
        <dbReference type="SAM" id="Coils"/>
    </source>
</evidence>
<dbReference type="InterPro" id="IPR018851">
    <property type="entry name" value="Borealin_N"/>
</dbReference>
<accession>A0A0C9M523</accession>
<organism evidence="3">
    <name type="scientific">Mucor ambiguus</name>
    <dbReference type="NCBI Taxonomy" id="91626"/>
    <lineage>
        <taxon>Eukaryota</taxon>
        <taxon>Fungi</taxon>
        <taxon>Fungi incertae sedis</taxon>
        <taxon>Mucoromycota</taxon>
        <taxon>Mucoromycotina</taxon>
        <taxon>Mucoromycetes</taxon>
        <taxon>Mucorales</taxon>
        <taxon>Mucorineae</taxon>
        <taxon>Mucoraceae</taxon>
        <taxon>Mucor</taxon>
    </lineage>
</organism>
<dbReference type="OrthoDB" id="2368626at2759"/>
<dbReference type="Proteomes" id="UP000053815">
    <property type="component" value="Unassembled WGS sequence"/>
</dbReference>
<protein>
    <recommendedName>
        <fullName evidence="2">Borealin N-terminal domain-containing protein</fullName>
    </recommendedName>
</protein>
<dbReference type="Pfam" id="PF10444">
    <property type="entry name" value="Nbl1_Borealin_N"/>
    <property type="match status" value="1"/>
</dbReference>
<feature type="coiled-coil region" evidence="1">
    <location>
        <begin position="211"/>
        <end position="238"/>
    </location>
</feature>
<evidence type="ECO:0000313" key="4">
    <source>
        <dbReference type="Proteomes" id="UP000053815"/>
    </source>
</evidence>
<dbReference type="AlphaFoldDB" id="A0A0C9M523"/>
<proteinExistence type="predicted"/>